<feature type="transmembrane region" description="Helical" evidence="1">
    <location>
        <begin position="44"/>
        <end position="66"/>
    </location>
</feature>
<evidence type="ECO:0000256" key="1">
    <source>
        <dbReference type="SAM" id="Phobius"/>
    </source>
</evidence>
<dbReference type="RefSeq" id="WP_171225420.1">
    <property type="nucleotide sequence ID" value="NZ_CP053085.1"/>
</dbReference>
<accession>A0A6M4IQF5</accession>
<organism evidence="2 3">
    <name type="scientific">Gemmatimonas groenlandica</name>
    <dbReference type="NCBI Taxonomy" id="2732249"/>
    <lineage>
        <taxon>Bacteria</taxon>
        <taxon>Pseudomonadati</taxon>
        <taxon>Gemmatimonadota</taxon>
        <taxon>Gemmatimonadia</taxon>
        <taxon>Gemmatimonadales</taxon>
        <taxon>Gemmatimonadaceae</taxon>
        <taxon>Gemmatimonas</taxon>
    </lineage>
</organism>
<keyword evidence="1" id="KW-0812">Transmembrane</keyword>
<proteinExistence type="predicted"/>
<protein>
    <submittedName>
        <fullName evidence="2">Uncharacterized protein</fullName>
    </submittedName>
</protein>
<keyword evidence="1" id="KW-0472">Membrane</keyword>
<keyword evidence="3" id="KW-1185">Reference proteome</keyword>
<dbReference type="KEGG" id="ggr:HKW67_10970"/>
<evidence type="ECO:0000313" key="2">
    <source>
        <dbReference type="EMBL" id="QJR35989.1"/>
    </source>
</evidence>
<feature type="transmembrane region" description="Helical" evidence="1">
    <location>
        <begin position="12"/>
        <end position="32"/>
    </location>
</feature>
<sequence length="81" mass="8594">MIAPKTNSLLSLVAAAAVLPLLGLYGLLMYIATPSPTGGMEPTVTTICYIAFTFIFTALIIVALNFSKQLSREAKGVYLTP</sequence>
<name>A0A6M4IQF5_9BACT</name>
<gene>
    <name evidence="2" type="ORF">HKW67_10970</name>
</gene>
<dbReference type="AlphaFoldDB" id="A0A6M4IQF5"/>
<evidence type="ECO:0000313" key="3">
    <source>
        <dbReference type="Proteomes" id="UP000500938"/>
    </source>
</evidence>
<dbReference type="EMBL" id="CP053085">
    <property type="protein sequence ID" value="QJR35989.1"/>
    <property type="molecule type" value="Genomic_DNA"/>
</dbReference>
<reference evidence="2 3" key="1">
    <citation type="submission" date="2020-05" db="EMBL/GenBank/DDBJ databases">
        <title>Complete genome sequence of Gemmatimonas greenlandica TET16.</title>
        <authorList>
            <person name="Zeng Y."/>
        </authorList>
    </citation>
    <scope>NUCLEOTIDE SEQUENCE [LARGE SCALE GENOMIC DNA]</scope>
    <source>
        <strain evidence="2 3">TET16</strain>
    </source>
</reference>
<keyword evidence="1" id="KW-1133">Transmembrane helix</keyword>
<dbReference type="Proteomes" id="UP000500938">
    <property type="component" value="Chromosome"/>
</dbReference>